<evidence type="ECO:0000313" key="2">
    <source>
        <dbReference type="Proteomes" id="UP000010473"/>
    </source>
</evidence>
<protein>
    <submittedName>
        <fullName evidence="1">Uncharacterized protein</fullName>
    </submittedName>
</protein>
<dbReference type="EMBL" id="CP003653">
    <property type="protein sequence ID" value="AFZ37504.1"/>
    <property type="molecule type" value="Genomic_DNA"/>
</dbReference>
<name>K9XZN0_STAC7</name>
<dbReference type="Proteomes" id="UP000010473">
    <property type="component" value="Chromosome"/>
</dbReference>
<evidence type="ECO:0000313" key="1">
    <source>
        <dbReference type="EMBL" id="AFZ37504.1"/>
    </source>
</evidence>
<sequence length="71" mass="8208">MTDPHYPKIILSFPYRGFKIEIDRTELDGQVIYAAWANYDRGCAVAVPSAVSRLEAIKKAKQWIDRRLQQV</sequence>
<accession>K9XZN0</accession>
<proteinExistence type="predicted"/>
<dbReference type="KEGG" id="scs:Sta7437_4026"/>
<dbReference type="HOGENOM" id="CLU_189064_0_0_3"/>
<organism evidence="1 2">
    <name type="scientific">Stanieria cyanosphaera (strain ATCC 29371 / PCC 7437)</name>
    <dbReference type="NCBI Taxonomy" id="111780"/>
    <lineage>
        <taxon>Bacteria</taxon>
        <taxon>Bacillati</taxon>
        <taxon>Cyanobacteriota</taxon>
        <taxon>Cyanophyceae</taxon>
        <taxon>Pleurocapsales</taxon>
        <taxon>Dermocarpellaceae</taxon>
        <taxon>Stanieria</taxon>
    </lineage>
</organism>
<dbReference type="OrthoDB" id="582729at2"/>
<dbReference type="RefSeq" id="WP_015195162.1">
    <property type="nucleotide sequence ID" value="NC_019748.1"/>
</dbReference>
<dbReference type="eggNOG" id="ENOG50337J6">
    <property type="taxonomic scope" value="Bacteria"/>
</dbReference>
<dbReference type="AlphaFoldDB" id="K9XZN0"/>
<keyword evidence="2" id="KW-1185">Reference proteome</keyword>
<gene>
    <name evidence="1" type="ordered locus">Sta7437_4026</name>
</gene>
<reference evidence="2" key="1">
    <citation type="journal article" date="2013" name="Proc. Natl. Acad. Sci. U.S.A.">
        <title>Improving the coverage of the cyanobacterial phylum using diversity-driven genome sequencing.</title>
        <authorList>
            <person name="Shih P.M."/>
            <person name="Wu D."/>
            <person name="Latifi A."/>
            <person name="Axen S.D."/>
            <person name="Fewer D.P."/>
            <person name="Talla E."/>
            <person name="Calteau A."/>
            <person name="Cai F."/>
            <person name="Tandeau de Marsac N."/>
            <person name="Rippka R."/>
            <person name="Herdman M."/>
            <person name="Sivonen K."/>
            <person name="Coursin T."/>
            <person name="Laurent T."/>
            <person name="Goodwin L."/>
            <person name="Nolan M."/>
            <person name="Davenport K.W."/>
            <person name="Han C.S."/>
            <person name="Rubin E.M."/>
            <person name="Eisen J.A."/>
            <person name="Woyke T."/>
            <person name="Gugger M."/>
            <person name="Kerfeld C.A."/>
        </authorList>
    </citation>
    <scope>NUCLEOTIDE SEQUENCE [LARGE SCALE GENOMIC DNA]</scope>
    <source>
        <strain evidence="2">ATCC 29371 / PCC 7437</strain>
    </source>
</reference>